<comment type="subcellular location">
    <subcellularLocation>
        <location evidence="1">Nucleus</location>
    </subcellularLocation>
</comment>
<dbReference type="SMART" id="SM00355">
    <property type="entry name" value="ZnF_C2H2"/>
    <property type="match status" value="8"/>
</dbReference>
<dbReference type="Gene3D" id="3.40.1800.20">
    <property type="match status" value="1"/>
</dbReference>
<feature type="binding site" evidence="10">
    <location>
        <position position="62"/>
    </location>
    <ligand>
        <name>Zn(2+)</name>
        <dbReference type="ChEBI" id="CHEBI:29105"/>
    </ligand>
</feature>
<evidence type="ECO:0000256" key="6">
    <source>
        <dbReference type="ARBA" id="ARBA00023015"/>
    </source>
</evidence>
<feature type="compositionally biased region" description="Acidic residues" evidence="11">
    <location>
        <begin position="184"/>
        <end position="196"/>
    </location>
</feature>
<feature type="domain" description="C2H2-type" evidence="12">
    <location>
        <begin position="206"/>
        <end position="233"/>
    </location>
</feature>
<evidence type="ECO:0000256" key="4">
    <source>
        <dbReference type="ARBA" id="ARBA00022771"/>
    </source>
</evidence>
<evidence type="ECO:0000256" key="10">
    <source>
        <dbReference type="PROSITE-ProRule" id="PRU01263"/>
    </source>
</evidence>
<dbReference type="PROSITE" id="PS00028">
    <property type="entry name" value="ZINC_FINGER_C2H2_1"/>
    <property type="match status" value="8"/>
</dbReference>
<keyword evidence="6" id="KW-0805">Transcription regulation</keyword>
<evidence type="ECO:0000256" key="2">
    <source>
        <dbReference type="ARBA" id="ARBA00022723"/>
    </source>
</evidence>
<evidence type="ECO:0000259" key="13">
    <source>
        <dbReference type="PROSITE" id="PS51915"/>
    </source>
</evidence>
<comment type="caution">
    <text evidence="14">The sequence shown here is derived from an EMBL/GenBank/DDBJ whole genome shotgun (WGS) entry which is preliminary data.</text>
</comment>
<feature type="domain" description="C2H2-type" evidence="12">
    <location>
        <begin position="293"/>
        <end position="320"/>
    </location>
</feature>
<sequence length="486" mass="55886">MKEALKESYERCCRLCAEEQDVTIMIFSQEAEDMLLLNKLNEYLLIEVDEDDKLPKNICIQCCTKLQTVCEFIDTARKAQDLLLKRSLILDDLLSQKCEISSIKCEVKSEPEDEPDDDSKYTAIEVSVDPMMVLQNSQELLSPNNNENVTVEDVTYLHGVDAENVTIKLIKKCEKVLEENLTNNDDDDNDEEEEDEDKKPDKPKPFPCLTCKRSFCTDIALKNHTWQHIGANTPYEKYTCSTCKETFQYKNALIAHLKIHNENGLCQLCGRMFRSQKNYIAHMAVHSPTNKSYTCKICGRSYNTWGNLRTHSIAHSSEKPYQCHICKKTFKRNQDLKFHINQHTGARPYKCPFCDKCFASSGNCYSHRSRMHPGRFVESKIRRYNTSVKKDKSPPSKSSPRPIAPKGSLTVVKGVFKYLCSLCNASFVKKDNFTYHMYQHTGEKPFQCSFCPEQFVTRGGLLLHHDKEHPGKNRPLALLSKNILLK</sequence>
<feature type="binding site" evidence="10">
    <location>
        <position position="59"/>
    </location>
    <ligand>
        <name>Zn(2+)</name>
        <dbReference type="ChEBI" id="CHEBI:29105"/>
    </ligand>
</feature>
<keyword evidence="3" id="KW-0677">Repeat</keyword>
<evidence type="ECO:0000256" key="9">
    <source>
        <dbReference type="PROSITE-ProRule" id="PRU00042"/>
    </source>
</evidence>
<dbReference type="PROSITE" id="PS50157">
    <property type="entry name" value="ZINC_FINGER_C2H2_2"/>
    <property type="match status" value="8"/>
</dbReference>
<feature type="binding site" evidence="10">
    <location>
        <position position="13"/>
    </location>
    <ligand>
        <name>Zn(2+)</name>
        <dbReference type="ChEBI" id="CHEBI:29105"/>
    </ligand>
</feature>
<accession>A0A8S1BDT8</accession>
<dbReference type="Pfam" id="PF07776">
    <property type="entry name" value="zf-AD"/>
    <property type="match status" value="1"/>
</dbReference>
<evidence type="ECO:0000256" key="5">
    <source>
        <dbReference type="ARBA" id="ARBA00022833"/>
    </source>
</evidence>
<dbReference type="InterPro" id="IPR012934">
    <property type="entry name" value="Znf_AD"/>
</dbReference>
<dbReference type="InterPro" id="IPR036236">
    <property type="entry name" value="Znf_C2H2_sf"/>
</dbReference>
<feature type="domain" description="C2H2-type" evidence="12">
    <location>
        <begin position="238"/>
        <end position="265"/>
    </location>
</feature>
<keyword evidence="8" id="KW-0539">Nucleus</keyword>
<dbReference type="EMBL" id="CADEBC010000586">
    <property type="protein sequence ID" value="CAB3256526.1"/>
    <property type="molecule type" value="Genomic_DNA"/>
</dbReference>
<evidence type="ECO:0000259" key="12">
    <source>
        <dbReference type="PROSITE" id="PS50157"/>
    </source>
</evidence>
<dbReference type="Gene3D" id="3.30.160.60">
    <property type="entry name" value="Classic Zinc Finger"/>
    <property type="match status" value="6"/>
</dbReference>
<gene>
    <name evidence="14" type="ORF">APLA_LOCUS15484</name>
</gene>
<evidence type="ECO:0000256" key="8">
    <source>
        <dbReference type="ARBA" id="ARBA00023242"/>
    </source>
</evidence>
<evidence type="ECO:0000256" key="11">
    <source>
        <dbReference type="SAM" id="MobiDB-lite"/>
    </source>
</evidence>
<feature type="region of interest" description="Disordered" evidence="11">
    <location>
        <begin position="181"/>
        <end position="202"/>
    </location>
</feature>
<dbReference type="AlphaFoldDB" id="A0A8S1BDT8"/>
<keyword evidence="15" id="KW-1185">Reference proteome</keyword>
<protein>
    <submittedName>
        <fullName evidence="14">Uncharacterized protein</fullName>
    </submittedName>
</protein>
<dbReference type="GO" id="GO:0005634">
    <property type="term" value="C:nucleus"/>
    <property type="evidence" value="ECO:0007669"/>
    <property type="project" value="UniProtKB-SubCell"/>
</dbReference>
<dbReference type="PANTHER" id="PTHR47772">
    <property type="entry name" value="ZINC FINGER PROTEIN 200"/>
    <property type="match status" value="1"/>
</dbReference>
<dbReference type="PANTHER" id="PTHR47772:SF13">
    <property type="entry name" value="GASTRULA ZINC FINGER PROTEIN XLCGF49.1-LIKE-RELATED"/>
    <property type="match status" value="1"/>
</dbReference>
<feature type="domain" description="C2H2-type" evidence="12">
    <location>
        <begin position="418"/>
        <end position="445"/>
    </location>
</feature>
<reference evidence="14 15" key="1">
    <citation type="submission" date="2020-04" db="EMBL/GenBank/DDBJ databases">
        <authorList>
            <person name="Wallbank WR R."/>
            <person name="Pardo Diaz C."/>
            <person name="Kozak K."/>
            <person name="Martin S."/>
            <person name="Jiggins C."/>
            <person name="Moest M."/>
            <person name="Warren A I."/>
            <person name="Byers J.R.P. K."/>
            <person name="Montejo-Kovacevich G."/>
            <person name="Yen C E."/>
        </authorList>
    </citation>
    <scope>NUCLEOTIDE SEQUENCE [LARGE SCALE GENOMIC DNA]</scope>
</reference>
<keyword evidence="7" id="KW-0804">Transcription</keyword>
<evidence type="ECO:0000256" key="7">
    <source>
        <dbReference type="ARBA" id="ARBA00023163"/>
    </source>
</evidence>
<feature type="domain" description="C2H2-type" evidence="12">
    <location>
        <begin position="446"/>
        <end position="474"/>
    </location>
</feature>
<feature type="domain" description="C2H2-type" evidence="12">
    <location>
        <begin position="264"/>
        <end position="291"/>
    </location>
</feature>
<dbReference type="SMART" id="SM00868">
    <property type="entry name" value="zf-AD"/>
    <property type="match status" value="1"/>
</dbReference>
<dbReference type="PROSITE" id="PS51915">
    <property type="entry name" value="ZAD"/>
    <property type="match status" value="1"/>
</dbReference>
<evidence type="ECO:0000256" key="3">
    <source>
        <dbReference type="ARBA" id="ARBA00022737"/>
    </source>
</evidence>
<feature type="domain" description="C2H2-type" evidence="12">
    <location>
        <begin position="349"/>
        <end position="377"/>
    </location>
</feature>
<evidence type="ECO:0000256" key="1">
    <source>
        <dbReference type="ARBA" id="ARBA00004123"/>
    </source>
</evidence>
<dbReference type="Pfam" id="PF00096">
    <property type="entry name" value="zf-C2H2"/>
    <property type="match status" value="3"/>
</dbReference>
<dbReference type="FunFam" id="3.30.160.60:FF:000065">
    <property type="entry name" value="B-cell CLL/lymphoma 6, member B"/>
    <property type="match status" value="1"/>
</dbReference>
<dbReference type="GO" id="GO:0008270">
    <property type="term" value="F:zinc ion binding"/>
    <property type="evidence" value="ECO:0007669"/>
    <property type="project" value="UniProtKB-UniRule"/>
</dbReference>
<dbReference type="Pfam" id="PF13912">
    <property type="entry name" value="zf-C2H2_6"/>
    <property type="match status" value="2"/>
</dbReference>
<keyword evidence="4 9" id="KW-0863">Zinc-finger</keyword>
<name>A0A8S1BDT8_ARCPL</name>
<keyword evidence="2 10" id="KW-0479">Metal-binding</keyword>
<feature type="domain" description="C2H2-type" evidence="12">
    <location>
        <begin position="321"/>
        <end position="348"/>
    </location>
</feature>
<feature type="domain" description="ZAD" evidence="13">
    <location>
        <begin position="11"/>
        <end position="86"/>
    </location>
</feature>
<dbReference type="Proteomes" id="UP000494106">
    <property type="component" value="Unassembled WGS sequence"/>
</dbReference>
<feature type="binding site" evidence="10">
    <location>
        <position position="16"/>
    </location>
    <ligand>
        <name>Zn(2+)</name>
        <dbReference type="ChEBI" id="CHEBI:29105"/>
    </ligand>
</feature>
<dbReference type="SUPFAM" id="SSF57667">
    <property type="entry name" value="beta-beta-alpha zinc fingers"/>
    <property type="match status" value="4"/>
</dbReference>
<dbReference type="InterPro" id="IPR050636">
    <property type="entry name" value="C2H2-ZF_domain-containing"/>
</dbReference>
<evidence type="ECO:0000313" key="15">
    <source>
        <dbReference type="Proteomes" id="UP000494106"/>
    </source>
</evidence>
<proteinExistence type="predicted"/>
<keyword evidence="5 10" id="KW-0862">Zinc</keyword>
<evidence type="ECO:0000313" key="14">
    <source>
        <dbReference type="EMBL" id="CAB3256526.1"/>
    </source>
</evidence>
<organism evidence="14 15">
    <name type="scientific">Arctia plantaginis</name>
    <name type="common">Wood tiger moth</name>
    <name type="synonym">Phalaena plantaginis</name>
    <dbReference type="NCBI Taxonomy" id="874455"/>
    <lineage>
        <taxon>Eukaryota</taxon>
        <taxon>Metazoa</taxon>
        <taxon>Ecdysozoa</taxon>
        <taxon>Arthropoda</taxon>
        <taxon>Hexapoda</taxon>
        <taxon>Insecta</taxon>
        <taxon>Pterygota</taxon>
        <taxon>Neoptera</taxon>
        <taxon>Endopterygota</taxon>
        <taxon>Lepidoptera</taxon>
        <taxon>Glossata</taxon>
        <taxon>Ditrysia</taxon>
        <taxon>Noctuoidea</taxon>
        <taxon>Erebidae</taxon>
        <taxon>Arctiinae</taxon>
        <taxon>Arctia</taxon>
    </lineage>
</organism>
<dbReference type="InterPro" id="IPR013087">
    <property type="entry name" value="Znf_C2H2_type"/>
</dbReference>
<dbReference type="OrthoDB" id="654211at2759"/>
<dbReference type="SUPFAM" id="SSF57716">
    <property type="entry name" value="Glucocorticoid receptor-like (DNA-binding domain)"/>
    <property type="match status" value="1"/>
</dbReference>